<gene>
    <name evidence="5" type="ORF">JG688_00002850</name>
</gene>
<name>A0A8J5MIJ0_9STRA</name>
<feature type="compositionally biased region" description="Low complexity" evidence="2">
    <location>
        <begin position="55"/>
        <end position="66"/>
    </location>
</feature>
<keyword evidence="6" id="KW-1185">Reference proteome</keyword>
<feature type="chain" id="PRO_5035274345" description="CBM1 domain-containing protein" evidence="3">
    <location>
        <begin position="21"/>
        <end position="238"/>
    </location>
</feature>
<evidence type="ECO:0000313" key="5">
    <source>
        <dbReference type="EMBL" id="KAG6974838.1"/>
    </source>
</evidence>
<dbReference type="SMART" id="SM00236">
    <property type="entry name" value="fCBD"/>
    <property type="match status" value="2"/>
</dbReference>
<protein>
    <recommendedName>
        <fullName evidence="4">CBM1 domain-containing protein</fullName>
    </recommendedName>
</protein>
<feature type="domain" description="CBM1" evidence="4">
    <location>
        <begin position="81"/>
        <end position="114"/>
    </location>
</feature>
<feature type="signal peptide" evidence="3">
    <location>
        <begin position="1"/>
        <end position="20"/>
    </location>
</feature>
<dbReference type="InterPro" id="IPR000254">
    <property type="entry name" value="CBD"/>
</dbReference>
<evidence type="ECO:0000256" key="3">
    <source>
        <dbReference type="SAM" id="SignalP"/>
    </source>
</evidence>
<evidence type="ECO:0000259" key="4">
    <source>
        <dbReference type="SMART" id="SM00236"/>
    </source>
</evidence>
<feature type="region of interest" description="Disordered" evidence="2">
    <location>
        <begin position="149"/>
        <end position="176"/>
    </location>
</feature>
<keyword evidence="1 3" id="KW-0732">Signal</keyword>
<reference evidence="5" key="1">
    <citation type="submission" date="2021-01" db="EMBL/GenBank/DDBJ databases">
        <title>Phytophthora aleatoria, a newly-described species from Pinus radiata is distinct from Phytophthora cactorum isolates based on comparative genomics.</title>
        <authorList>
            <person name="Mcdougal R."/>
            <person name="Panda P."/>
            <person name="Williams N."/>
            <person name="Studholme D.J."/>
        </authorList>
    </citation>
    <scope>NUCLEOTIDE SEQUENCE</scope>
    <source>
        <strain evidence="5">NZFS 4037</strain>
    </source>
</reference>
<dbReference type="Pfam" id="PF00734">
    <property type="entry name" value="CBM_1"/>
    <property type="match status" value="2"/>
</dbReference>
<dbReference type="GO" id="GO:0030248">
    <property type="term" value="F:cellulose binding"/>
    <property type="evidence" value="ECO:0007669"/>
    <property type="project" value="InterPro"/>
</dbReference>
<feature type="domain" description="CBM1" evidence="4">
    <location>
        <begin position="199"/>
        <end position="233"/>
    </location>
</feature>
<organism evidence="5 6">
    <name type="scientific">Phytophthora aleatoria</name>
    <dbReference type="NCBI Taxonomy" id="2496075"/>
    <lineage>
        <taxon>Eukaryota</taxon>
        <taxon>Sar</taxon>
        <taxon>Stramenopiles</taxon>
        <taxon>Oomycota</taxon>
        <taxon>Peronosporomycetes</taxon>
        <taxon>Peronosporales</taxon>
        <taxon>Peronosporaceae</taxon>
        <taxon>Phytophthora</taxon>
    </lineage>
</organism>
<sequence length="238" mass="24894">MTSLRLLAMLLLLAMTTIHAANLRNGDDSSLPFRTVSGSGSDSSEHSSDNATQDSPSVSSVSQGSNESKDVIVEEEVDGVRAWAQCGGLYYLGKTKCQQHTFCKQLSEFISVCFPESRPTEKLLVSLAVAVAVATTAGAQDLAAETQPMWDHSGFSSSDSDSAADDTLDASTTGSDSVTATLAPSSTAPVAQPIANGVTMFGQCGGIFYSGTTECYDPDAYCKQLSIYSSICSPKPAQ</sequence>
<evidence type="ECO:0000256" key="1">
    <source>
        <dbReference type="ARBA" id="ARBA00022729"/>
    </source>
</evidence>
<accession>A0A8J5MIJ0</accession>
<dbReference type="AlphaFoldDB" id="A0A8J5MIJ0"/>
<comment type="caution">
    <text evidence="5">The sequence shown here is derived from an EMBL/GenBank/DDBJ whole genome shotgun (WGS) entry which is preliminary data.</text>
</comment>
<dbReference type="EMBL" id="JAENGY010000080">
    <property type="protein sequence ID" value="KAG6974838.1"/>
    <property type="molecule type" value="Genomic_DNA"/>
</dbReference>
<feature type="region of interest" description="Disordered" evidence="2">
    <location>
        <begin position="31"/>
        <end position="68"/>
    </location>
</feature>
<evidence type="ECO:0000256" key="2">
    <source>
        <dbReference type="SAM" id="MobiDB-lite"/>
    </source>
</evidence>
<dbReference type="GO" id="GO:0005576">
    <property type="term" value="C:extracellular region"/>
    <property type="evidence" value="ECO:0007669"/>
    <property type="project" value="InterPro"/>
</dbReference>
<dbReference type="Proteomes" id="UP000709295">
    <property type="component" value="Unassembled WGS sequence"/>
</dbReference>
<proteinExistence type="predicted"/>
<evidence type="ECO:0000313" key="6">
    <source>
        <dbReference type="Proteomes" id="UP000709295"/>
    </source>
</evidence>
<dbReference type="GO" id="GO:0005975">
    <property type="term" value="P:carbohydrate metabolic process"/>
    <property type="evidence" value="ECO:0007669"/>
    <property type="project" value="InterPro"/>
</dbReference>